<dbReference type="eggNOG" id="KOG0266">
    <property type="taxonomic scope" value="Eukaryota"/>
</dbReference>
<dbReference type="PANTHER" id="PTHR45048">
    <property type="match status" value="1"/>
</dbReference>
<dbReference type="SMART" id="SM00320">
    <property type="entry name" value="WD40"/>
    <property type="match status" value="3"/>
</dbReference>
<dbReference type="Pfam" id="PF00400">
    <property type="entry name" value="WD40"/>
    <property type="match status" value="3"/>
</dbReference>
<keyword evidence="3" id="KW-1185">Reference proteome</keyword>
<dbReference type="InParanoid" id="B3S6T9"/>
<dbReference type="PROSITE" id="PS50294">
    <property type="entry name" value="WD_REPEATS_REGION"/>
    <property type="match status" value="1"/>
</dbReference>
<dbReference type="EMBL" id="DS985252">
    <property type="protein sequence ID" value="EDV21679.1"/>
    <property type="molecule type" value="Genomic_DNA"/>
</dbReference>
<dbReference type="OMA" id="MENAIYI"/>
<feature type="repeat" description="WD" evidence="1">
    <location>
        <begin position="36"/>
        <end position="77"/>
    </location>
</feature>
<sequence length="192" mass="21474">MNKQQLRLVSTCSNVSDKSEVSVLCDSSGEVRMKVFRGHFDAINSCQFCNRDSLILSASNDKTIRFWESDGGSQLQSLNLHTDIISCCRVNSKTDPKFSFVTSSWDKSVAKWDGETGQNLWRGFHDGIVTTCAISSDAHVIVSASDGDYVIKVWDTRTDENAVHTIKIIQGFDLDTFLEELDNFLGYSKLLN</sequence>
<keyword evidence="1" id="KW-0853">WD repeat</keyword>
<accession>B3S6T9</accession>
<dbReference type="KEGG" id="tad:TRIADDRAFT_59926"/>
<dbReference type="Proteomes" id="UP000009022">
    <property type="component" value="Unassembled WGS sequence"/>
</dbReference>
<dbReference type="GeneID" id="6757040"/>
<dbReference type="PhylomeDB" id="B3S6T9"/>
<dbReference type="HOGENOM" id="CLU_1416849_0_0_1"/>
<evidence type="ECO:0000313" key="3">
    <source>
        <dbReference type="Proteomes" id="UP000009022"/>
    </source>
</evidence>
<evidence type="ECO:0000313" key="2">
    <source>
        <dbReference type="EMBL" id="EDV21679.1"/>
    </source>
</evidence>
<dbReference type="InterPro" id="IPR001680">
    <property type="entry name" value="WD40_rpt"/>
</dbReference>
<dbReference type="RefSeq" id="XP_002115827.1">
    <property type="nucleotide sequence ID" value="XM_002115791.1"/>
</dbReference>
<dbReference type="InterPro" id="IPR036322">
    <property type="entry name" value="WD40_repeat_dom_sf"/>
</dbReference>
<proteinExistence type="predicted"/>
<reference evidence="2 3" key="1">
    <citation type="journal article" date="2008" name="Nature">
        <title>The Trichoplax genome and the nature of placozoans.</title>
        <authorList>
            <person name="Srivastava M."/>
            <person name="Begovic E."/>
            <person name="Chapman J."/>
            <person name="Putnam N.H."/>
            <person name="Hellsten U."/>
            <person name="Kawashima T."/>
            <person name="Kuo A."/>
            <person name="Mitros T."/>
            <person name="Salamov A."/>
            <person name="Carpenter M.L."/>
            <person name="Signorovitch A.Y."/>
            <person name="Moreno M.A."/>
            <person name="Kamm K."/>
            <person name="Grimwood J."/>
            <person name="Schmutz J."/>
            <person name="Shapiro H."/>
            <person name="Grigoriev I.V."/>
            <person name="Buss L.W."/>
            <person name="Schierwater B."/>
            <person name="Dellaporta S.L."/>
            <person name="Rokhsar D.S."/>
        </authorList>
    </citation>
    <scope>NUCLEOTIDE SEQUENCE [LARGE SCALE GENOMIC DNA]</scope>
    <source>
        <strain evidence="2 3">Grell-BS-1999</strain>
    </source>
</reference>
<dbReference type="PANTHER" id="PTHR45048:SF1">
    <property type="entry name" value="WD REPEAT-CONTAINING PROTEIN 88"/>
    <property type="match status" value="1"/>
</dbReference>
<gene>
    <name evidence="2" type="ORF">TRIADDRAFT_59926</name>
</gene>
<dbReference type="Gene3D" id="2.130.10.10">
    <property type="entry name" value="YVTN repeat-like/Quinoprotein amine dehydrogenase"/>
    <property type="match status" value="1"/>
</dbReference>
<dbReference type="PROSITE" id="PS50082">
    <property type="entry name" value="WD_REPEATS_2"/>
    <property type="match status" value="1"/>
</dbReference>
<organism evidence="2 3">
    <name type="scientific">Trichoplax adhaerens</name>
    <name type="common">Trichoplax reptans</name>
    <dbReference type="NCBI Taxonomy" id="10228"/>
    <lineage>
        <taxon>Eukaryota</taxon>
        <taxon>Metazoa</taxon>
        <taxon>Placozoa</taxon>
        <taxon>Uniplacotomia</taxon>
        <taxon>Trichoplacea</taxon>
        <taxon>Trichoplacidae</taxon>
        <taxon>Trichoplax</taxon>
    </lineage>
</organism>
<dbReference type="AlphaFoldDB" id="B3S6T9"/>
<protein>
    <submittedName>
        <fullName evidence="2">Uncharacterized protein</fullName>
    </submittedName>
</protein>
<dbReference type="OrthoDB" id="538223at2759"/>
<dbReference type="InterPro" id="IPR015943">
    <property type="entry name" value="WD40/YVTN_repeat-like_dom_sf"/>
</dbReference>
<dbReference type="STRING" id="10228.B3S6T9"/>
<name>B3S6T9_TRIAD</name>
<dbReference type="SUPFAM" id="SSF50978">
    <property type="entry name" value="WD40 repeat-like"/>
    <property type="match status" value="1"/>
</dbReference>
<evidence type="ECO:0000256" key="1">
    <source>
        <dbReference type="PROSITE-ProRule" id="PRU00221"/>
    </source>
</evidence>
<dbReference type="CTD" id="6757040"/>